<keyword evidence="5" id="KW-1185">Reference proteome</keyword>
<reference evidence="4" key="2">
    <citation type="submission" date="2021-01" db="EMBL/GenBank/DDBJ databases">
        <authorList>
            <person name="Mieszkin S."/>
            <person name="Pouder E."/>
            <person name="Alain K."/>
        </authorList>
    </citation>
    <scope>NUCLEOTIDE SEQUENCE</scope>
    <source>
        <strain evidence="4">HW T2.11</strain>
    </source>
</reference>
<keyword evidence="2" id="KW-0521">NADP</keyword>
<dbReference type="InterPro" id="IPR036291">
    <property type="entry name" value="NAD(P)-bd_dom_sf"/>
</dbReference>
<evidence type="ECO:0000313" key="5">
    <source>
        <dbReference type="Proteomes" id="UP000708298"/>
    </source>
</evidence>
<organism evidence="4 5">
    <name type="scientific">Acidisoma silvae</name>
    <dbReference type="NCBI Taxonomy" id="2802396"/>
    <lineage>
        <taxon>Bacteria</taxon>
        <taxon>Pseudomonadati</taxon>
        <taxon>Pseudomonadota</taxon>
        <taxon>Alphaproteobacteria</taxon>
        <taxon>Acetobacterales</taxon>
        <taxon>Acidocellaceae</taxon>
        <taxon>Acidisoma</taxon>
    </lineage>
</organism>
<protein>
    <submittedName>
        <fullName evidence="4">NmrA/HSCARG family protein</fullName>
    </submittedName>
</protein>
<comment type="caution">
    <text evidence="4">The sequence shown here is derived from an EMBL/GenBank/DDBJ whole genome shotgun (WGS) entry which is preliminary data.</text>
</comment>
<dbReference type="RefSeq" id="WP_227319895.1">
    <property type="nucleotide sequence ID" value="NZ_JAESVB010000001.1"/>
</dbReference>
<dbReference type="Pfam" id="PF05368">
    <property type="entry name" value="NmrA"/>
    <property type="match status" value="1"/>
</dbReference>
<dbReference type="PANTHER" id="PTHR42748">
    <property type="entry name" value="NITROGEN METABOLITE REPRESSION PROTEIN NMRA FAMILY MEMBER"/>
    <property type="match status" value="1"/>
</dbReference>
<dbReference type="Gene3D" id="3.40.50.720">
    <property type="entry name" value="NAD(P)-binding Rossmann-like Domain"/>
    <property type="match status" value="1"/>
</dbReference>
<dbReference type="Proteomes" id="UP000708298">
    <property type="component" value="Unassembled WGS sequence"/>
</dbReference>
<comment type="similarity">
    <text evidence="1">Belongs to the NmrA-type oxidoreductase family.</text>
</comment>
<dbReference type="PANTHER" id="PTHR42748:SF7">
    <property type="entry name" value="NMRA LIKE REDOX SENSOR 1-RELATED"/>
    <property type="match status" value="1"/>
</dbReference>
<accession>A0A964DXI7</accession>
<evidence type="ECO:0000256" key="1">
    <source>
        <dbReference type="ARBA" id="ARBA00006328"/>
    </source>
</evidence>
<evidence type="ECO:0000313" key="4">
    <source>
        <dbReference type="EMBL" id="MCB8874246.1"/>
    </source>
</evidence>
<sequence length="306" mass="32150">MATDRTVLVFGATGQQGGAVAQALRAAGWLVRALVRDTTSDKAEALRDQGVMLVQGDMDDTAAMMAAMAGVYGVFSVQPSSGQGAAHGVTDADEIRWGKTIADSAMANGVRHLVYTSVNAAGAEKTGMGHFDSKAEIEAYIRSLPLRHTIIRPSGFMEILMLPGMGLNQGQFHFLMRPDQPIQCIAVADIGRIVAGIFADPETYAGQTLEIAGDTVTGTEIAAKLSHAAGRPITYHRFADSLLEQNAFLARLAALVDDGRLAGNADIAALRRDFPGMLTMDAWLAADGKPLLQAALAAEGGAVALR</sequence>
<dbReference type="AlphaFoldDB" id="A0A964DXI7"/>
<dbReference type="EMBL" id="JAESVB010000001">
    <property type="protein sequence ID" value="MCB8874246.1"/>
    <property type="molecule type" value="Genomic_DNA"/>
</dbReference>
<dbReference type="InterPro" id="IPR051164">
    <property type="entry name" value="NmrA-like_oxidored"/>
</dbReference>
<gene>
    <name evidence="4" type="ORF">ASILVAE211_03550</name>
</gene>
<dbReference type="SUPFAM" id="SSF51735">
    <property type="entry name" value="NAD(P)-binding Rossmann-fold domains"/>
    <property type="match status" value="1"/>
</dbReference>
<proteinExistence type="inferred from homology"/>
<name>A0A964DXI7_9PROT</name>
<evidence type="ECO:0000259" key="3">
    <source>
        <dbReference type="Pfam" id="PF05368"/>
    </source>
</evidence>
<feature type="domain" description="NmrA-like" evidence="3">
    <location>
        <begin position="4"/>
        <end position="245"/>
    </location>
</feature>
<dbReference type="CDD" id="cd05251">
    <property type="entry name" value="NmrA_like_SDR_a"/>
    <property type="match status" value="1"/>
</dbReference>
<reference evidence="4" key="1">
    <citation type="journal article" date="2021" name="Microorganisms">
        <title>Acidisoma silvae sp. nov. and Acidisomacellulosilytica sp. nov., Two Acidophilic Bacteria Isolated from Decaying Wood, Hydrolyzing Cellulose and Producing Poly-3-hydroxybutyrate.</title>
        <authorList>
            <person name="Mieszkin S."/>
            <person name="Pouder E."/>
            <person name="Uroz S."/>
            <person name="Simon-Colin C."/>
            <person name="Alain K."/>
        </authorList>
    </citation>
    <scope>NUCLEOTIDE SEQUENCE</scope>
    <source>
        <strain evidence="4">HW T2.11</strain>
    </source>
</reference>
<dbReference type="InterPro" id="IPR008030">
    <property type="entry name" value="NmrA-like"/>
</dbReference>
<evidence type="ECO:0000256" key="2">
    <source>
        <dbReference type="ARBA" id="ARBA00022857"/>
    </source>
</evidence>
<dbReference type="Gene3D" id="3.90.25.10">
    <property type="entry name" value="UDP-galactose 4-epimerase, domain 1"/>
    <property type="match status" value="1"/>
</dbReference>